<dbReference type="PANTHER" id="PTHR47150:SF4">
    <property type="entry name" value="HARBINGER TRANSPOSASE-DERIVED PROTEIN-RELATED"/>
    <property type="match status" value="1"/>
</dbReference>
<protein>
    <recommendedName>
        <fullName evidence="3">DDE Tnp4 domain-containing protein</fullName>
    </recommendedName>
</protein>
<dbReference type="EMBL" id="CAKMRJ010002276">
    <property type="protein sequence ID" value="CAH1428887.1"/>
    <property type="molecule type" value="Genomic_DNA"/>
</dbReference>
<evidence type="ECO:0000313" key="2">
    <source>
        <dbReference type="Proteomes" id="UP001157418"/>
    </source>
</evidence>
<dbReference type="AlphaFoldDB" id="A0AAU9MQX9"/>
<dbReference type="Pfam" id="PF04827">
    <property type="entry name" value="Plant_tran"/>
    <property type="match status" value="1"/>
</dbReference>
<dbReference type="Proteomes" id="UP001157418">
    <property type="component" value="Unassembled WGS sequence"/>
</dbReference>
<sequence>MYNVTTPDSSFDVCGMSYRYRYYLVDMIYPERSCFVNSLSCPNDRKRLKFKIAQEKAIKDVEVAFDALKKLWHILKYPVIFFNEKKMSGVMYTCIILHNMILEDEGNAICEYNEIEIVPMTKAFEVGSDEYLARRAINHDVEIHHVFRRELAGHIWTVDHIDLNVEPFDD</sequence>
<evidence type="ECO:0000313" key="1">
    <source>
        <dbReference type="EMBL" id="CAH1428887.1"/>
    </source>
</evidence>
<keyword evidence="2" id="KW-1185">Reference proteome</keyword>
<dbReference type="PANTHER" id="PTHR47150">
    <property type="entry name" value="OS12G0169200 PROTEIN"/>
    <property type="match status" value="1"/>
</dbReference>
<reference evidence="1 2" key="1">
    <citation type="submission" date="2022-01" db="EMBL/GenBank/DDBJ databases">
        <authorList>
            <person name="Xiong W."/>
            <person name="Schranz E."/>
        </authorList>
    </citation>
    <scope>NUCLEOTIDE SEQUENCE [LARGE SCALE GENOMIC DNA]</scope>
</reference>
<accession>A0AAU9MQX9</accession>
<dbReference type="InterPro" id="IPR006912">
    <property type="entry name" value="Harbinger_derived_prot"/>
</dbReference>
<organism evidence="1 2">
    <name type="scientific">Lactuca virosa</name>
    <dbReference type="NCBI Taxonomy" id="75947"/>
    <lineage>
        <taxon>Eukaryota</taxon>
        <taxon>Viridiplantae</taxon>
        <taxon>Streptophyta</taxon>
        <taxon>Embryophyta</taxon>
        <taxon>Tracheophyta</taxon>
        <taxon>Spermatophyta</taxon>
        <taxon>Magnoliopsida</taxon>
        <taxon>eudicotyledons</taxon>
        <taxon>Gunneridae</taxon>
        <taxon>Pentapetalae</taxon>
        <taxon>asterids</taxon>
        <taxon>campanulids</taxon>
        <taxon>Asterales</taxon>
        <taxon>Asteraceae</taxon>
        <taxon>Cichorioideae</taxon>
        <taxon>Cichorieae</taxon>
        <taxon>Lactucinae</taxon>
        <taxon>Lactuca</taxon>
    </lineage>
</organism>
<gene>
    <name evidence="1" type="ORF">LVIROSA_LOCUS15786</name>
</gene>
<proteinExistence type="predicted"/>
<name>A0AAU9MQX9_9ASTR</name>
<evidence type="ECO:0008006" key="3">
    <source>
        <dbReference type="Google" id="ProtNLM"/>
    </source>
</evidence>
<comment type="caution">
    <text evidence="1">The sequence shown here is derived from an EMBL/GenBank/DDBJ whole genome shotgun (WGS) entry which is preliminary data.</text>
</comment>